<evidence type="ECO:0000256" key="1">
    <source>
        <dbReference type="SAM" id="MobiDB-lite"/>
    </source>
</evidence>
<reference evidence="2 3" key="1">
    <citation type="journal article" date="2019" name="Int. J. Syst. Evol. Microbiol.">
        <title>The Global Catalogue of Microorganisms (GCM) 10K type strain sequencing project: providing services to taxonomists for standard genome sequencing and annotation.</title>
        <authorList>
            <consortium name="The Broad Institute Genomics Platform"/>
            <consortium name="The Broad Institute Genome Sequencing Center for Infectious Disease"/>
            <person name="Wu L."/>
            <person name="Ma J."/>
        </authorList>
    </citation>
    <scope>NUCLEOTIDE SEQUENCE [LARGE SCALE GENOMIC DNA]</scope>
    <source>
        <strain evidence="2 3">JCM 10673</strain>
    </source>
</reference>
<name>A0ABN1NI15_9ACTN</name>
<dbReference type="EMBL" id="BAAAHG010000007">
    <property type="protein sequence ID" value="GAA0907716.1"/>
    <property type="molecule type" value="Genomic_DNA"/>
</dbReference>
<sequence length="101" mass="10904">MRNEQCPEPDSNLYRLTTKPQVRALTCGFLSESARLGPTRPVSARLNPPQPTFGVPTGTPLHTAGNTHPAQGRGTWPKPVPVPHAAKAVYVPTVRPENVMS</sequence>
<feature type="region of interest" description="Disordered" evidence="1">
    <location>
        <begin position="38"/>
        <end position="81"/>
    </location>
</feature>
<comment type="caution">
    <text evidence="2">The sequence shown here is derived from an EMBL/GenBank/DDBJ whole genome shotgun (WGS) entry which is preliminary data.</text>
</comment>
<gene>
    <name evidence="2" type="ORF">GCM10009549_13930</name>
</gene>
<keyword evidence="3" id="KW-1185">Reference proteome</keyword>
<protein>
    <submittedName>
        <fullName evidence="2">Uncharacterized protein</fullName>
    </submittedName>
</protein>
<organism evidence="2 3">
    <name type="scientific">Streptomyces thermoalcalitolerans</name>
    <dbReference type="NCBI Taxonomy" id="65605"/>
    <lineage>
        <taxon>Bacteria</taxon>
        <taxon>Bacillati</taxon>
        <taxon>Actinomycetota</taxon>
        <taxon>Actinomycetes</taxon>
        <taxon>Kitasatosporales</taxon>
        <taxon>Streptomycetaceae</taxon>
        <taxon>Streptomyces</taxon>
    </lineage>
</organism>
<accession>A0ABN1NI15</accession>
<evidence type="ECO:0000313" key="2">
    <source>
        <dbReference type="EMBL" id="GAA0907716.1"/>
    </source>
</evidence>
<dbReference type="Proteomes" id="UP001501005">
    <property type="component" value="Unassembled WGS sequence"/>
</dbReference>
<proteinExistence type="predicted"/>
<evidence type="ECO:0000313" key="3">
    <source>
        <dbReference type="Proteomes" id="UP001501005"/>
    </source>
</evidence>